<gene>
    <name evidence="2" type="ORF">GCM10007173_24560</name>
</gene>
<dbReference type="InterPro" id="IPR016718">
    <property type="entry name" value="rRNA_m1G-MeTrfase_A_prd"/>
</dbReference>
<dbReference type="Gene3D" id="3.40.50.150">
    <property type="entry name" value="Vaccinia Virus protein VP39"/>
    <property type="match status" value="1"/>
</dbReference>
<reference evidence="3" key="1">
    <citation type="journal article" date="2019" name="Int. J. Syst. Evol. Microbiol.">
        <title>The Global Catalogue of Microorganisms (GCM) 10K type strain sequencing project: providing services to taxonomists for standard genome sequencing and annotation.</title>
        <authorList>
            <consortium name="The Broad Institute Genomics Platform"/>
            <consortium name="The Broad Institute Genome Sequencing Center for Infectious Disease"/>
            <person name="Wu L."/>
            <person name="Ma J."/>
        </authorList>
    </citation>
    <scope>NUCLEOTIDE SEQUENCE [LARGE SCALE GENOMIC DNA]</scope>
    <source>
        <strain evidence="3">CGMCC 1.3685</strain>
    </source>
</reference>
<dbReference type="GO" id="GO:0008168">
    <property type="term" value="F:methyltransferase activity"/>
    <property type="evidence" value="ECO:0007669"/>
    <property type="project" value="UniProtKB-KW"/>
</dbReference>
<evidence type="ECO:0000313" key="2">
    <source>
        <dbReference type="EMBL" id="GGJ64699.1"/>
    </source>
</evidence>
<dbReference type="GeneID" id="303304810"/>
<dbReference type="Pfam" id="PF21302">
    <property type="entry name" value="Zn_ribbon_RlmA"/>
    <property type="match status" value="1"/>
</dbReference>
<dbReference type="CDD" id="cd02440">
    <property type="entry name" value="AdoMet_MTases"/>
    <property type="match status" value="1"/>
</dbReference>
<dbReference type="InterPro" id="IPR029063">
    <property type="entry name" value="SAM-dependent_MTases_sf"/>
</dbReference>
<feature type="domain" description="23S rRNA (guanine(745)-N(1))-methyltransferase N-terminal" evidence="1">
    <location>
        <begin position="8"/>
        <end position="45"/>
    </location>
</feature>
<keyword evidence="2" id="KW-0489">Methyltransferase</keyword>
<dbReference type="EMBL" id="BMKX01000006">
    <property type="protein sequence ID" value="GGJ64699.1"/>
    <property type="molecule type" value="Genomic_DNA"/>
</dbReference>
<evidence type="ECO:0000313" key="3">
    <source>
        <dbReference type="Proteomes" id="UP000606115"/>
    </source>
</evidence>
<organism evidence="2 3">
    <name type="scientific">Glutamicibacter ardleyensis</name>
    <dbReference type="NCBI Taxonomy" id="225894"/>
    <lineage>
        <taxon>Bacteria</taxon>
        <taxon>Bacillati</taxon>
        <taxon>Actinomycetota</taxon>
        <taxon>Actinomycetes</taxon>
        <taxon>Micrococcales</taxon>
        <taxon>Micrococcaceae</taxon>
        <taxon>Glutamicibacter</taxon>
    </lineage>
</organism>
<dbReference type="InterPro" id="IPR048647">
    <property type="entry name" value="RlmA_N"/>
</dbReference>
<accession>A0ABQ2DNI8</accession>
<comment type="caution">
    <text evidence="2">The sequence shown here is derived from an EMBL/GenBank/DDBJ whole genome shotgun (WGS) entry which is preliminary data.</text>
</comment>
<dbReference type="GO" id="GO:0032259">
    <property type="term" value="P:methylation"/>
    <property type="evidence" value="ECO:0007669"/>
    <property type="project" value="UniProtKB-KW"/>
</dbReference>
<keyword evidence="3" id="KW-1185">Reference proteome</keyword>
<dbReference type="PIRSF" id="PIRSF018249">
    <property type="entry name" value="MyrA_prd"/>
    <property type="match status" value="1"/>
</dbReference>
<protein>
    <submittedName>
        <fullName evidence="2">SAM-dependent methyltransferase</fullName>
    </submittedName>
</protein>
<keyword evidence="2" id="KW-0808">Transferase</keyword>
<name>A0ABQ2DNI8_9MICC</name>
<proteinExistence type="predicted"/>
<evidence type="ECO:0000259" key="1">
    <source>
        <dbReference type="Pfam" id="PF21302"/>
    </source>
</evidence>
<dbReference type="SUPFAM" id="SSF53335">
    <property type="entry name" value="S-adenosyl-L-methionine-dependent methyltransferases"/>
    <property type="match status" value="1"/>
</dbReference>
<dbReference type="Proteomes" id="UP000606115">
    <property type="component" value="Unassembled WGS sequence"/>
</dbReference>
<sequence length="282" mass="31156">MDISTTAQCPVCEQNLGLTTQPRRSLSCPEGHRFDAAKQGYFNFLTGRGTNFLEDTGPMVLAREEFQNAGHYEPLAELLSESISGHHPEDSLDLLDAGAGTGYYLNKIIESLPGSKVDALALDISRYAMRRAAKVPHTLAMVWDVWRRLPSANNSRDVVLNCFAPHNPEEFHRVLRANGVCIVVTAAADHLQEVREPLDMLGIAENKESSLIEKFAAHSLLHQHSRQLKYPMELSTNDLFNLVFMGPAGHHLSPETLRAKTESLGAQSVNASFGVHTFVRKG</sequence>
<dbReference type="RefSeq" id="WP_188685970.1">
    <property type="nucleotide sequence ID" value="NZ_BMKX01000006.1"/>
</dbReference>